<sequence length="374" mass="39550">MARASLTSTRSVIAARSRAGVTRVRVSLPKIVLATVGSVFSYWFAEVVLRHPGPLFAATSALISLNFASTSYVRRTLEVAVGCTLGIAVGDVLLTLFGTGLWQAALVVFVSLALSRFLDSGVVFSMQFGLQSLLVVLLPAPAGGPFTRSLDAIVGGVVALLLVILWPKDPRRQPSRELAALLQQTGGVLRDLSAALVADDSASAWHCLVQARNTQPLVDAAASELAAASEMTRLSPAARRHRGDIDRLALMEVQVDLAVRNVRSLSRRIASLMSHHVLSVAEREDLAETLDGLADAVATLAASVTTTSSSGHDHLTAQARDRLTEVAGSLDPAKLGGGDPQVAGVVMMLRPLCVDLLEAAGVRHDDAVEYLPRF</sequence>
<feature type="transmembrane region" description="Helical" evidence="5">
    <location>
        <begin position="146"/>
        <end position="166"/>
    </location>
</feature>
<dbReference type="AlphaFoldDB" id="A0A496PGK9"/>
<dbReference type="InterPro" id="IPR049453">
    <property type="entry name" value="Memb_transporter_dom"/>
</dbReference>
<keyword evidence="4 5" id="KW-0472">Membrane</keyword>
<protein>
    <submittedName>
        <fullName evidence="7">FUSC family protein</fullName>
    </submittedName>
</protein>
<proteinExistence type="predicted"/>
<name>A0A496PGK9_9MICC</name>
<evidence type="ECO:0000313" key="7">
    <source>
        <dbReference type="EMBL" id="RKW69616.1"/>
    </source>
</evidence>
<evidence type="ECO:0000256" key="1">
    <source>
        <dbReference type="ARBA" id="ARBA00004141"/>
    </source>
</evidence>
<dbReference type="EMBL" id="QQXL01000008">
    <property type="protein sequence ID" value="RKW69616.1"/>
    <property type="molecule type" value="Genomic_DNA"/>
</dbReference>
<keyword evidence="8" id="KW-1185">Reference proteome</keyword>
<evidence type="ECO:0000256" key="2">
    <source>
        <dbReference type="ARBA" id="ARBA00022692"/>
    </source>
</evidence>
<evidence type="ECO:0000256" key="5">
    <source>
        <dbReference type="SAM" id="Phobius"/>
    </source>
</evidence>
<dbReference type="Pfam" id="PF13515">
    <property type="entry name" value="FUSC_2"/>
    <property type="match status" value="1"/>
</dbReference>
<gene>
    <name evidence="7" type="ORF">DWQ67_12570</name>
</gene>
<feature type="transmembrane region" description="Helical" evidence="5">
    <location>
        <begin position="26"/>
        <end position="45"/>
    </location>
</feature>
<organism evidence="7 8">
    <name type="scientific">Galactobacter caseinivorans</name>
    <dbReference type="NCBI Taxonomy" id="2676123"/>
    <lineage>
        <taxon>Bacteria</taxon>
        <taxon>Bacillati</taxon>
        <taxon>Actinomycetota</taxon>
        <taxon>Actinomycetes</taxon>
        <taxon>Micrococcales</taxon>
        <taxon>Micrococcaceae</taxon>
        <taxon>Galactobacter</taxon>
    </lineage>
</organism>
<dbReference type="Proteomes" id="UP000273119">
    <property type="component" value="Unassembled WGS sequence"/>
</dbReference>
<evidence type="ECO:0000313" key="8">
    <source>
        <dbReference type="Proteomes" id="UP000273119"/>
    </source>
</evidence>
<reference evidence="7 8" key="1">
    <citation type="submission" date="2018-07" db="EMBL/GenBank/DDBJ databases">
        <title>Arthrobacter sp. nov., isolated from raw cow's milk with high bacterial count.</title>
        <authorList>
            <person name="Hahne J."/>
            <person name="Isele D."/>
            <person name="Lipski A."/>
        </authorList>
    </citation>
    <scope>NUCLEOTIDE SEQUENCE [LARGE SCALE GENOMIC DNA]</scope>
    <source>
        <strain evidence="7 8">JZ R-183</strain>
    </source>
</reference>
<comment type="subcellular location">
    <subcellularLocation>
        <location evidence="1">Membrane</location>
        <topology evidence="1">Multi-pass membrane protein</topology>
    </subcellularLocation>
</comment>
<dbReference type="RefSeq" id="WP_121485946.1">
    <property type="nucleotide sequence ID" value="NZ_QQXL01000008.1"/>
</dbReference>
<feature type="transmembrane region" description="Helical" evidence="5">
    <location>
        <begin position="121"/>
        <end position="140"/>
    </location>
</feature>
<feature type="transmembrane region" description="Helical" evidence="5">
    <location>
        <begin position="92"/>
        <end position="114"/>
    </location>
</feature>
<evidence type="ECO:0000259" key="6">
    <source>
        <dbReference type="Pfam" id="PF13515"/>
    </source>
</evidence>
<feature type="domain" description="Integral membrane bound transporter" evidence="6">
    <location>
        <begin position="42"/>
        <end position="161"/>
    </location>
</feature>
<evidence type="ECO:0000256" key="3">
    <source>
        <dbReference type="ARBA" id="ARBA00022989"/>
    </source>
</evidence>
<accession>A0A496PGK9</accession>
<comment type="caution">
    <text evidence="7">The sequence shown here is derived from an EMBL/GenBank/DDBJ whole genome shotgun (WGS) entry which is preliminary data.</text>
</comment>
<dbReference type="GO" id="GO:0016020">
    <property type="term" value="C:membrane"/>
    <property type="evidence" value="ECO:0007669"/>
    <property type="project" value="UniProtKB-SubCell"/>
</dbReference>
<keyword evidence="2 5" id="KW-0812">Transmembrane</keyword>
<evidence type="ECO:0000256" key="4">
    <source>
        <dbReference type="ARBA" id="ARBA00023136"/>
    </source>
</evidence>
<keyword evidence="3 5" id="KW-1133">Transmembrane helix</keyword>